<keyword evidence="3 4" id="KW-0597">Phosphoprotein</keyword>
<dbReference type="EC" id="2.7.13.3" evidence="2"/>
<feature type="domain" description="Histidine kinase" evidence="6">
    <location>
        <begin position="413"/>
        <end position="636"/>
    </location>
</feature>
<dbReference type="InterPro" id="IPR036097">
    <property type="entry name" value="HisK_dim/P_sf"/>
</dbReference>
<evidence type="ECO:0000256" key="2">
    <source>
        <dbReference type="ARBA" id="ARBA00012438"/>
    </source>
</evidence>
<feature type="transmembrane region" description="Helical" evidence="5">
    <location>
        <begin position="33"/>
        <end position="51"/>
    </location>
</feature>
<dbReference type="SUPFAM" id="SSF55874">
    <property type="entry name" value="ATPase domain of HSP90 chaperone/DNA topoisomerase II/histidine kinase"/>
    <property type="match status" value="1"/>
</dbReference>
<evidence type="ECO:0000256" key="3">
    <source>
        <dbReference type="ARBA" id="ARBA00022553"/>
    </source>
</evidence>
<dbReference type="PANTHER" id="PTHR43065">
    <property type="entry name" value="SENSOR HISTIDINE KINASE"/>
    <property type="match status" value="1"/>
</dbReference>
<dbReference type="Gene3D" id="1.10.287.130">
    <property type="match status" value="1"/>
</dbReference>
<dbReference type="InterPro" id="IPR001789">
    <property type="entry name" value="Sig_transdc_resp-reg_receiver"/>
</dbReference>
<evidence type="ECO:0000259" key="6">
    <source>
        <dbReference type="PROSITE" id="PS50109"/>
    </source>
</evidence>
<evidence type="ECO:0000256" key="5">
    <source>
        <dbReference type="SAM" id="Phobius"/>
    </source>
</evidence>
<dbReference type="RefSeq" id="WP_220663200.1">
    <property type="nucleotide sequence ID" value="NZ_CP069370.1"/>
</dbReference>
<feature type="transmembrane region" description="Helical" evidence="5">
    <location>
        <begin position="57"/>
        <end position="77"/>
    </location>
</feature>
<proteinExistence type="predicted"/>
<reference evidence="9" key="1">
    <citation type="submission" date="2021-02" db="EMBL/GenBank/DDBJ databases">
        <title>Rhodobacter shimadae sp. nov., an aerobic anoxygenic phototrophic bacterium isolated from a hot spring.</title>
        <authorList>
            <person name="Muramatsu S."/>
            <person name="Haruta S."/>
            <person name="Hirose S."/>
            <person name="Hanada S."/>
        </authorList>
    </citation>
    <scope>NUCLEOTIDE SEQUENCE</scope>
    <source>
        <strain evidence="9">N10</strain>
    </source>
</reference>
<accession>A0A8G0ZT78</accession>
<feature type="modified residue" description="4-aspartylphosphate" evidence="4">
    <location>
        <position position="709"/>
    </location>
</feature>
<dbReference type="PRINTS" id="PR00344">
    <property type="entry name" value="BCTRLSENSOR"/>
</dbReference>
<dbReference type="KEGG" id="nsm:JO391_05570"/>
<dbReference type="SUPFAM" id="SSF47384">
    <property type="entry name" value="Homodimeric domain of signal transducing histidine kinase"/>
    <property type="match status" value="1"/>
</dbReference>
<dbReference type="InterPro" id="IPR003594">
    <property type="entry name" value="HATPase_dom"/>
</dbReference>
<evidence type="ECO:0000313" key="10">
    <source>
        <dbReference type="Proteomes" id="UP000826300"/>
    </source>
</evidence>
<dbReference type="EMBL" id="CP069370">
    <property type="protein sequence ID" value="QYZ70981.1"/>
    <property type="molecule type" value="Genomic_DNA"/>
</dbReference>
<dbReference type="PROSITE" id="PS50110">
    <property type="entry name" value="RESPONSE_REGULATORY"/>
    <property type="match status" value="1"/>
</dbReference>
<dbReference type="Gene3D" id="3.30.565.10">
    <property type="entry name" value="Histidine kinase-like ATPase, C-terminal domain"/>
    <property type="match status" value="1"/>
</dbReference>
<dbReference type="InterPro" id="IPR013656">
    <property type="entry name" value="PAS_4"/>
</dbReference>
<dbReference type="PANTHER" id="PTHR43065:SF42">
    <property type="entry name" value="TWO-COMPONENT SENSOR PPRA"/>
    <property type="match status" value="1"/>
</dbReference>
<dbReference type="Proteomes" id="UP000826300">
    <property type="component" value="Chromosome"/>
</dbReference>
<dbReference type="Pfam" id="PF08448">
    <property type="entry name" value="PAS_4"/>
    <property type="match status" value="1"/>
</dbReference>
<dbReference type="AlphaFoldDB" id="A0A8G0ZT78"/>
<dbReference type="SMART" id="SM00448">
    <property type="entry name" value="REC"/>
    <property type="match status" value="1"/>
</dbReference>
<comment type="catalytic activity">
    <reaction evidence="1">
        <text>ATP + protein L-histidine = ADP + protein N-phospho-L-histidine.</text>
        <dbReference type="EC" id="2.7.13.3"/>
    </reaction>
</comment>
<feature type="domain" description="Response regulatory" evidence="7">
    <location>
        <begin position="658"/>
        <end position="774"/>
    </location>
</feature>
<dbReference type="PROSITE" id="PS50112">
    <property type="entry name" value="PAS"/>
    <property type="match status" value="1"/>
</dbReference>
<protein>
    <recommendedName>
        <fullName evidence="2">histidine kinase</fullName>
        <ecNumber evidence="2">2.7.13.3</ecNumber>
    </recommendedName>
</protein>
<dbReference type="GO" id="GO:0000155">
    <property type="term" value="F:phosphorelay sensor kinase activity"/>
    <property type="evidence" value="ECO:0007669"/>
    <property type="project" value="InterPro"/>
</dbReference>
<dbReference type="InterPro" id="IPR005467">
    <property type="entry name" value="His_kinase_dom"/>
</dbReference>
<organism evidence="9 10">
    <name type="scientific">Neotabrizicola shimadae</name>
    <dbReference type="NCBI Taxonomy" id="2807096"/>
    <lineage>
        <taxon>Bacteria</taxon>
        <taxon>Pseudomonadati</taxon>
        <taxon>Pseudomonadota</taxon>
        <taxon>Alphaproteobacteria</taxon>
        <taxon>Rhodobacterales</taxon>
        <taxon>Paracoccaceae</taxon>
        <taxon>Neotabrizicola</taxon>
    </lineage>
</organism>
<evidence type="ECO:0000256" key="1">
    <source>
        <dbReference type="ARBA" id="ARBA00000085"/>
    </source>
</evidence>
<dbReference type="InterPro" id="IPR000014">
    <property type="entry name" value="PAS"/>
</dbReference>
<dbReference type="SMART" id="SM00387">
    <property type="entry name" value="HATPase_c"/>
    <property type="match status" value="1"/>
</dbReference>
<dbReference type="PROSITE" id="PS50109">
    <property type="entry name" value="HIS_KIN"/>
    <property type="match status" value="1"/>
</dbReference>
<dbReference type="InterPro" id="IPR004358">
    <property type="entry name" value="Sig_transdc_His_kin-like_C"/>
</dbReference>
<keyword evidence="5" id="KW-1133">Transmembrane helix</keyword>
<dbReference type="Pfam" id="PF02518">
    <property type="entry name" value="HATPase_c"/>
    <property type="match status" value="1"/>
</dbReference>
<keyword evidence="5" id="KW-0472">Membrane</keyword>
<dbReference type="SUPFAM" id="SSF52172">
    <property type="entry name" value="CheY-like"/>
    <property type="match status" value="1"/>
</dbReference>
<name>A0A8G0ZT78_9RHOB</name>
<dbReference type="Gene3D" id="3.30.450.20">
    <property type="entry name" value="PAS domain"/>
    <property type="match status" value="1"/>
</dbReference>
<dbReference type="SUPFAM" id="SSF55785">
    <property type="entry name" value="PYP-like sensor domain (PAS domain)"/>
    <property type="match status" value="1"/>
</dbReference>
<evidence type="ECO:0000313" key="9">
    <source>
        <dbReference type="EMBL" id="QYZ70981.1"/>
    </source>
</evidence>
<dbReference type="InterPro" id="IPR003661">
    <property type="entry name" value="HisK_dim/P_dom"/>
</dbReference>
<dbReference type="Pfam" id="PF00072">
    <property type="entry name" value="Response_reg"/>
    <property type="match status" value="1"/>
</dbReference>
<dbReference type="SMART" id="SM00388">
    <property type="entry name" value="HisKA"/>
    <property type="match status" value="1"/>
</dbReference>
<gene>
    <name evidence="9" type="ORF">JO391_05570</name>
</gene>
<evidence type="ECO:0000256" key="4">
    <source>
        <dbReference type="PROSITE-ProRule" id="PRU00169"/>
    </source>
</evidence>
<evidence type="ECO:0000259" key="7">
    <source>
        <dbReference type="PROSITE" id="PS50110"/>
    </source>
</evidence>
<keyword evidence="10" id="KW-1185">Reference proteome</keyword>
<dbReference type="InterPro" id="IPR036890">
    <property type="entry name" value="HATPase_C_sf"/>
</dbReference>
<sequence length="775" mass="83567">MDRQPEGGAVSRALSVLSDAAGSPGGGALRQRLLLAAAVGAGALAFVSEVPSTRWPALAAALTLLLILTFVSAARVLSRWQARRQEGALRQLVQNDAALCLITDALGEIGWHNTAAEARLAAAGGNILTLAGMLNDHFANPGAVLFRLQRRAESGTPAREDVVTRRGHLRLSATPLPGGRFLWRIEEFLDRGQPGRGGDSLSLPMLVVNRAGVVLYANEALRRLAGSRPKRLDRLFTDPAPLAGEVVTVSGADGPVRALLAEIAGPGDRREIYLVPVPDRPAAAPATFEDLPVALLRLDGSGTVLTANRAARELAGLSPDSLSEMHEIYEGLGRPVADWLGDAMAGRLPEAAEVLKLRAGEGERFHHVALRRIVEDGRPGLIAVLTDATDVKTLEAQVTQGQKMQAIGLLAGGIAHDFNNLLTAISGHCDLLLLRHDLHDPDYEDLVQIRQNAYRAAGLVGQLLSYSRRQTLKPERIDLPEVLADITHLLNRLVGERISLSVTHDPVIGAIRADRRHFEQIVVNLVVNARDAMPLGGTIRIETEAVALAEPLQRDRATVPVGDWSVIRVCDTGTGMSQEVMARIFEPFFTTKRPGEGTGLGLANVYGIVKQSGGFIFVDSTPGEGTCFTLYFPLHRGEEPRRAEAPAETAPPRIGQGVVLLVEDEAPVRTFASRALRMRGFTVIEAASAEDALKRLDDPALEVDVFVTDVVMPGMDGPSWVRKALEDRPNVRVIFVSGYAEDSLAEDQLRIPNSVFLPKPFSLNDLTTTVHRQMH</sequence>
<dbReference type="Gene3D" id="3.40.50.2300">
    <property type="match status" value="1"/>
</dbReference>
<dbReference type="InterPro" id="IPR011006">
    <property type="entry name" value="CheY-like_superfamily"/>
</dbReference>
<evidence type="ECO:0000259" key="8">
    <source>
        <dbReference type="PROSITE" id="PS50112"/>
    </source>
</evidence>
<feature type="domain" description="PAS" evidence="8">
    <location>
        <begin position="280"/>
        <end position="330"/>
    </location>
</feature>
<dbReference type="Pfam" id="PF00512">
    <property type="entry name" value="HisKA"/>
    <property type="match status" value="1"/>
</dbReference>
<dbReference type="CDD" id="cd00130">
    <property type="entry name" value="PAS"/>
    <property type="match status" value="1"/>
</dbReference>
<keyword evidence="5" id="KW-0812">Transmembrane</keyword>
<dbReference type="CDD" id="cd00082">
    <property type="entry name" value="HisKA"/>
    <property type="match status" value="1"/>
</dbReference>
<dbReference type="InterPro" id="IPR035965">
    <property type="entry name" value="PAS-like_dom_sf"/>
</dbReference>